<organism evidence="2 3">
    <name type="scientific">Reticulibacter mediterranei</name>
    <dbReference type="NCBI Taxonomy" id="2778369"/>
    <lineage>
        <taxon>Bacteria</taxon>
        <taxon>Bacillati</taxon>
        <taxon>Chloroflexota</taxon>
        <taxon>Ktedonobacteria</taxon>
        <taxon>Ktedonobacterales</taxon>
        <taxon>Reticulibacteraceae</taxon>
        <taxon>Reticulibacter</taxon>
    </lineage>
</organism>
<dbReference type="CDD" id="cd02440">
    <property type="entry name" value="AdoMet_MTases"/>
    <property type="match status" value="1"/>
</dbReference>
<name>A0A8J3ISM8_9CHLR</name>
<dbReference type="SUPFAM" id="SSF53335">
    <property type="entry name" value="S-adenosyl-L-methionine-dependent methyltransferases"/>
    <property type="match status" value="1"/>
</dbReference>
<dbReference type="PANTHER" id="PTHR43591">
    <property type="entry name" value="METHYLTRANSFERASE"/>
    <property type="match status" value="1"/>
</dbReference>
<sequence length="198" mass="21622">MMKLLDNAFAHPRGLLGQLGGAIMARSTRSRNEWTLSLLTIQPNEQILEVGFGPGALIEGMATKITKGQIVGVDMSPLMLEQASKRNAIAIREGRVSLQHGSALVLPFSDDTFDKALSANSIHIWPDQLAGIKEMRRVLKPGGEIAIVLQPVWARTDDEVKHIGEDLTQLLTQAGLHHTRLEFKSMKPKSSVCALGIK</sequence>
<dbReference type="InterPro" id="IPR029063">
    <property type="entry name" value="SAM-dependent_MTases_sf"/>
</dbReference>
<dbReference type="EMBL" id="BNJK01000002">
    <property type="protein sequence ID" value="GHO97805.1"/>
    <property type="molecule type" value="Genomic_DNA"/>
</dbReference>
<dbReference type="AlphaFoldDB" id="A0A8J3ISM8"/>
<protein>
    <recommendedName>
        <fullName evidence="1">Methyltransferase domain-containing protein</fullName>
    </recommendedName>
</protein>
<dbReference type="InterPro" id="IPR041698">
    <property type="entry name" value="Methyltransf_25"/>
</dbReference>
<accession>A0A8J3ISM8</accession>
<dbReference type="Gene3D" id="3.40.50.150">
    <property type="entry name" value="Vaccinia Virus protein VP39"/>
    <property type="match status" value="1"/>
</dbReference>
<dbReference type="GO" id="GO:0008168">
    <property type="term" value="F:methyltransferase activity"/>
    <property type="evidence" value="ECO:0007669"/>
    <property type="project" value="TreeGrafter"/>
</dbReference>
<evidence type="ECO:0000259" key="1">
    <source>
        <dbReference type="Pfam" id="PF13649"/>
    </source>
</evidence>
<keyword evidence="3" id="KW-1185">Reference proteome</keyword>
<dbReference type="PANTHER" id="PTHR43591:SF24">
    <property type="entry name" value="2-METHOXY-6-POLYPRENYL-1,4-BENZOQUINOL METHYLASE, MITOCHONDRIAL"/>
    <property type="match status" value="1"/>
</dbReference>
<reference evidence="2" key="1">
    <citation type="submission" date="2020-10" db="EMBL/GenBank/DDBJ databases">
        <title>Taxonomic study of unclassified bacteria belonging to the class Ktedonobacteria.</title>
        <authorList>
            <person name="Yabe S."/>
            <person name="Wang C.M."/>
            <person name="Zheng Y."/>
            <person name="Sakai Y."/>
            <person name="Cavaletti L."/>
            <person name="Monciardini P."/>
            <person name="Donadio S."/>
        </authorList>
    </citation>
    <scope>NUCLEOTIDE SEQUENCE</scope>
    <source>
        <strain evidence="2">ID150040</strain>
    </source>
</reference>
<dbReference type="RefSeq" id="WP_220208586.1">
    <property type="nucleotide sequence ID" value="NZ_BNJK01000002.1"/>
</dbReference>
<gene>
    <name evidence="2" type="ORF">KSF_078530</name>
</gene>
<feature type="domain" description="Methyltransferase" evidence="1">
    <location>
        <begin position="47"/>
        <end position="143"/>
    </location>
</feature>
<dbReference type="Proteomes" id="UP000597444">
    <property type="component" value="Unassembled WGS sequence"/>
</dbReference>
<comment type="caution">
    <text evidence="2">The sequence shown here is derived from an EMBL/GenBank/DDBJ whole genome shotgun (WGS) entry which is preliminary data.</text>
</comment>
<proteinExistence type="predicted"/>
<evidence type="ECO:0000313" key="2">
    <source>
        <dbReference type="EMBL" id="GHO97805.1"/>
    </source>
</evidence>
<evidence type="ECO:0000313" key="3">
    <source>
        <dbReference type="Proteomes" id="UP000597444"/>
    </source>
</evidence>
<dbReference type="Pfam" id="PF13649">
    <property type="entry name" value="Methyltransf_25"/>
    <property type="match status" value="1"/>
</dbReference>